<proteinExistence type="predicted"/>
<evidence type="ECO:0000256" key="1">
    <source>
        <dbReference type="SAM" id="Coils"/>
    </source>
</evidence>
<name>V4BJ03_LOTGI</name>
<dbReference type="KEGG" id="lgi:LOTGIDRAFT_165162"/>
<dbReference type="Proteomes" id="UP000030746">
    <property type="component" value="Unassembled WGS sequence"/>
</dbReference>
<dbReference type="AlphaFoldDB" id="V4BJ03"/>
<gene>
    <name evidence="2" type="ORF">LOTGIDRAFT_165162</name>
</gene>
<feature type="coiled-coil region" evidence="1">
    <location>
        <begin position="144"/>
        <end position="198"/>
    </location>
</feature>
<dbReference type="OrthoDB" id="6780876at2759"/>
<dbReference type="EMBL" id="KB202620">
    <property type="protein sequence ID" value="ESO88749.1"/>
    <property type="molecule type" value="Genomic_DNA"/>
</dbReference>
<organism evidence="2 3">
    <name type="scientific">Lottia gigantea</name>
    <name type="common">Giant owl limpet</name>
    <dbReference type="NCBI Taxonomy" id="225164"/>
    <lineage>
        <taxon>Eukaryota</taxon>
        <taxon>Metazoa</taxon>
        <taxon>Spiralia</taxon>
        <taxon>Lophotrochozoa</taxon>
        <taxon>Mollusca</taxon>
        <taxon>Gastropoda</taxon>
        <taxon>Patellogastropoda</taxon>
        <taxon>Lottioidea</taxon>
        <taxon>Lottiidae</taxon>
        <taxon>Lottia</taxon>
    </lineage>
</organism>
<keyword evidence="1" id="KW-0175">Coiled coil</keyword>
<dbReference type="HOGENOM" id="CLU_023431_6_1_1"/>
<protein>
    <submittedName>
        <fullName evidence="2">Uncharacterized protein</fullName>
    </submittedName>
</protein>
<dbReference type="RefSeq" id="XP_009060424.1">
    <property type="nucleotide sequence ID" value="XM_009062176.1"/>
</dbReference>
<dbReference type="GeneID" id="20239931"/>
<sequence>MANKFGLGSLPLESKNPMSSTAFINKAKPFFVDQIGDTLQGDIDMNNFKITNLKFPGNDNDAANKKYLLDQINAIQIDKDHVENRINDVKRFIRRNIKNLVDEPKLQQELTSLKRLIQVDKTSELISKLDDKITKVKIDVQRLIDNSNVNENRLKRKLSALERKLGELLAELDKTADKTELQNSISNLNEKIVKQKSDVQDIINTLPIDKDTLKQQLTALDTKITDELEKEVGVIKNFLQNKFRDDMKNYIKEQVNLLVSRIHDDFLRQERKLSKLEAIVTDKSYYFNLPFEKFPMKVKVNKVVFKQTGKAVKHIALFNDGNLEENIRLIDKRDQEIETKNGKYVDTFKMEVENDKDIIGIKDLDMILETENPPLTNIVKIPPSLIIPVYVPRPIESSSHEFLRTTDFEYVKLCFVLGGKYTSFDVHKSQQEREFIIHLSFAEGSDSILEGGGFISRAKINIEKEKIKYSYHLKEDHTKKEMSLVRVNVFTFNTRKYNNARPNKEALYDIPWFHLSEIHLI</sequence>
<keyword evidence="3" id="KW-1185">Reference proteome</keyword>
<accession>V4BJ03</accession>
<dbReference type="CTD" id="20239931"/>
<evidence type="ECO:0000313" key="2">
    <source>
        <dbReference type="EMBL" id="ESO88749.1"/>
    </source>
</evidence>
<reference evidence="2 3" key="1">
    <citation type="journal article" date="2013" name="Nature">
        <title>Insights into bilaterian evolution from three spiralian genomes.</title>
        <authorList>
            <person name="Simakov O."/>
            <person name="Marletaz F."/>
            <person name="Cho S.J."/>
            <person name="Edsinger-Gonzales E."/>
            <person name="Havlak P."/>
            <person name="Hellsten U."/>
            <person name="Kuo D.H."/>
            <person name="Larsson T."/>
            <person name="Lv J."/>
            <person name="Arendt D."/>
            <person name="Savage R."/>
            <person name="Osoegawa K."/>
            <person name="de Jong P."/>
            <person name="Grimwood J."/>
            <person name="Chapman J.A."/>
            <person name="Shapiro H."/>
            <person name="Aerts A."/>
            <person name="Otillar R.P."/>
            <person name="Terry A.Y."/>
            <person name="Boore J.L."/>
            <person name="Grigoriev I.V."/>
            <person name="Lindberg D.R."/>
            <person name="Seaver E.C."/>
            <person name="Weisblat D.A."/>
            <person name="Putnam N.H."/>
            <person name="Rokhsar D.S."/>
        </authorList>
    </citation>
    <scope>NUCLEOTIDE SEQUENCE [LARGE SCALE GENOMIC DNA]</scope>
</reference>
<evidence type="ECO:0000313" key="3">
    <source>
        <dbReference type="Proteomes" id="UP000030746"/>
    </source>
</evidence>